<evidence type="ECO:0000313" key="7">
    <source>
        <dbReference type="EMBL" id="EEQ34627.1"/>
    </source>
</evidence>
<evidence type="ECO:0000256" key="5">
    <source>
        <dbReference type="SAM" id="MobiDB-lite"/>
    </source>
</evidence>
<dbReference type="SUPFAM" id="SSF52540">
    <property type="entry name" value="P-loop containing nucleoside triphosphate hydrolases"/>
    <property type="match status" value="1"/>
</dbReference>
<keyword evidence="4" id="KW-0067">ATP-binding</keyword>
<dbReference type="Pfam" id="PF00176">
    <property type="entry name" value="SNF2-rel_dom"/>
    <property type="match status" value="1"/>
</dbReference>
<dbReference type="InterPro" id="IPR014001">
    <property type="entry name" value="Helicase_ATP-bd"/>
</dbReference>
<dbReference type="Gene3D" id="3.40.50.10810">
    <property type="entry name" value="Tandem AAA-ATPase domain"/>
    <property type="match status" value="1"/>
</dbReference>
<dbReference type="VEuPathDB" id="FungiDB:MCYG_07446"/>
<dbReference type="STRING" id="554155.C5FYM9"/>
<gene>
    <name evidence="7" type="ORF">MCYG_07446</name>
</gene>
<dbReference type="InterPro" id="IPR027417">
    <property type="entry name" value="P-loop_NTPase"/>
</dbReference>
<keyword evidence="2" id="KW-0378">Hydrolase</keyword>
<protein>
    <recommendedName>
        <fullName evidence="6">Helicase ATP-binding domain-containing protein</fullName>
    </recommendedName>
</protein>
<evidence type="ECO:0000256" key="3">
    <source>
        <dbReference type="ARBA" id="ARBA00022806"/>
    </source>
</evidence>
<feature type="domain" description="Helicase ATP-binding" evidence="6">
    <location>
        <begin position="217"/>
        <end position="434"/>
    </location>
</feature>
<dbReference type="SMART" id="SM00487">
    <property type="entry name" value="DEXDc"/>
    <property type="match status" value="1"/>
</dbReference>
<accession>C5FYM9</accession>
<dbReference type="PANTHER" id="PTHR45626:SF17">
    <property type="entry name" value="HELICASE-LIKE TRANSCRIPTION FACTOR"/>
    <property type="match status" value="1"/>
</dbReference>
<dbReference type="GeneID" id="9225750"/>
<dbReference type="InterPro" id="IPR038718">
    <property type="entry name" value="SNF2-like_sf"/>
</dbReference>
<evidence type="ECO:0000256" key="4">
    <source>
        <dbReference type="ARBA" id="ARBA00022840"/>
    </source>
</evidence>
<dbReference type="GO" id="GO:0004386">
    <property type="term" value="F:helicase activity"/>
    <property type="evidence" value="ECO:0007669"/>
    <property type="project" value="UniProtKB-KW"/>
</dbReference>
<dbReference type="GO" id="GO:0006281">
    <property type="term" value="P:DNA repair"/>
    <property type="evidence" value="ECO:0007669"/>
    <property type="project" value="TreeGrafter"/>
</dbReference>
<dbReference type="AlphaFoldDB" id="C5FYM9"/>
<dbReference type="InterPro" id="IPR050628">
    <property type="entry name" value="SNF2_RAD54_helicase_TF"/>
</dbReference>
<evidence type="ECO:0000313" key="8">
    <source>
        <dbReference type="Proteomes" id="UP000002035"/>
    </source>
</evidence>
<reference evidence="8" key="1">
    <citation type="journal article" date="2012" name="MBio">
        <title>Comparative genome analysis of Trichophyton rubrum and related dermatophytes reveals candidate genes involved in infection.</title>
        <authorList>
            <person name="Martinez D.A."/>
            <person name="Oliver B.G."/>
            <person name="Graeser Y."/>
            <person name="Goldberg J.M."/>
            <person name="Li W."/>
            <person name="Martinez-Rossi N.M."/>
            <person name="Monod M."/>
            <person name="Shelest E."/>
            <person name="Barton R.C."/>
            <person name="Birch E."/>
            <person name="Brakhage A.A."/>
            <person name="Chen Z."/>
            <person name="Gurr S.J."/>
            <person name="Heiman D."/>
            <person name="Heitman J."/>
            <person name="Kosti I."/>
            <person name="Rossi A."/>
            <person name="Saif S."/>
            <person name="Samalova M."/>
            <person name="Saunders C.W."/>
            <person name="Shea T."/>
            <person name="Summerbell R.C."/>
            <person name="Xu J."/>
            <person name="Young S."/>
            <person name="Zeng Q."/>
            <person name="Birren B.W."/>
            <person name="Cuomo C.A."/>
            <person name="White T.C."/>
        </authorList>
    </citation>
    <scope>NUCLEOTIDE SEQUENCE [LARGE SCALE GENOMIC DNA]</scope>
    <source>
        <strain evidence="8">ATCC MYA-4605 / CBS 113480</strain>
    </source>
</reference>
<dbReference type="GO" id="GO:0005524">
    <property type="term" value="F:ATP binding"/>
    <property type="evidence" value="ECO:0007669"/>
    <property type="project" value="UniProtKB-KW"/>
</dbReference>
<dbReference type="RefSeq" id="XP_002843663.1">
    <property type="nucleotide sequence ID" value="XM_002843617.1"/>
</dbReference>
<dbReference type="HOGENOM" id="CLU_619590_0_0_1"/>
<feature type="region of interest" description="Disordered" evidence="5">
    <location>
        <begin position="36"/>
        <end position="60"/>
    </location>
</feature>
<dbReference type="GO" id="GO:0005634">
    <property type="term" value="C:nucleus"/>
    <property type="evidence" value="ECO:0007669"/>
    <property type="project" value="TreeGrafter"/>
</dbReference>
<name>C5FYM9_ARTOC</name>
<keyword evidence="3" id="KW-0347">Helicase</keyword>
<dbReference type="PANTHER" id="PTHR45626">
    <property type="entry name" value="TRANSCRIPTION TERMINATION FACTOR 2-RELATED"/>
    <property type="match status" value="1"/>
</dbReference>
<keyword evidence="1" id="KW-0547">Nucleotide-binding</keyword>
<evidence type="ECO:0000259" key="6">
    <source>
        <dbReference type="PROSITE" id="PS51192"/>
    </source>
</evidence>
<sequence length="442" mass="50716">MRSVEGLFFQHNLPVQTVDVLLWYVLQRENYCLAPSRQKGTGSNVSKAPEAEPSRKRKAENLQVEPDWLIKTHLPKPLVCKSETMDMSDPWWQARFVEKALAEANIACETFDSCLCDDTSHHNDNLDAFMWSKELEAVDLEDGHDRVSFLIEPNQEELRTFTEQQKWLDNTLFQREDYIESCNALGISSSKPRVVGMRRSVLLKVWQPLAIQALLEFETKAYLRGAILADGVGLGKTWEAIGFFLAQIRRDETLGKDAPKPRPILIIVPPNLIAQWIEELYKVCANINIYYYYGDKRSSVADKAQRISKILDKKHPIFDGTKQRRRCIVVTSYQSFSSRHGPTSLGRWRRKELGLKLVEIQKLSKTSDKRWPENLCDLFGTVVLDEAHLVKNRETQTASVVLWLEPKFYLLLTATPISNRIEDFLGYAPLIFNDSGACSTIY</sequence>
<dbReference type="eggNOG" id="KOG0389">
    <property type="taxonomic scope" value="Eukaryota"/>
</dbReference>
<keyword evidence="8" id="KW-1185">Reference proteome</keyword>
<dbReference type="GO" id="GO:0016787">
    <property type="term" value="F:hydrolase activity"/>
    <property type="evidence" value="ECO:0007669"/>
    <property type="project" value="UniProtKB-KW"/>
</dbReference>
<dbReference type="PROSITE" id="PS51192">
    <property type="entry name" value="HELICASE_ATP_BIND_1"/>
    <property type="match status" value="1"/>
</dbReference>
<evidence type="ECO:0000256" key="1">
    <source>
        <dbReference type="ARBA" id="ARBA00022741"/>
    </source>
</evidence>
<dbReference type="GO" id="GO:0008094">
    <property type="term" value="F:ATP-dependent activity, acting on DNA"/>
    <property type="evidence" value="ECO:0007669"/>
    <property type="project" value="TreeGrafter"/>
</dbReference>
<dbReference type="EMBL" id="DS995707">
    <property type="protein sequence ID" value="EEQ34627.1"/>
    <property type="molecule type" value="Genomic_DNA"/>
</dbReference>
<dbReference type="OrthoDB" id="4448468at2759"/>
<dbReference type="Proteomes" id="UP000002035">
    <property type="component" value="Unassembled WGS sequence"/>
</dbReference>
<dbReference type="InterPro" id="IPR000330">
    <property type="entry name" value="SNF2_N"/>
</dbReference>
<proteinExistence type="predicted"/>
<organism evidence="7 8">
    <name type="scientific">Arthroderma otae (strain ATCC MYA-4605 / CBS 113480)</name>
    <name type="common">Microsporum canis</name>
    <dbReference type="NCBI Taxonomy" id="554155"/>
    <lineage>
        <taxon>Eukaryota</taxon>
        <taxon>Fungi</taxon>
        <taxon>Dikarya</taxon>
        <taxon>Ascomycota</taxon>
        <taxon>Pezizomycotina</taxon>
        <taxon>Eurotiomycetes</taxon>
        <taxon>Eurotiomycetidae</taxon>
        <taxon>Onygenales</taxon>
        <taxon>Arthrodermataceae</taxon>
        <taxon>Microsporum</taxon>
    </lineage>
</organism>
<evidence type="ECO:0000256" key="2">
    <source>
        <dbReference type="ARBA" id="ARBA00022801"/>
    </source>
</evidence>